<keyword evidence="2" id="KW-0677">Repeat</keyword>
<evidence type="ECO:0000256" key="2">
    <source>
        <dbReference type="ARBA" id="ARBA00022737"/>
    </source>
</evidence>
<sequence>MFERSFDPVSPPSLPSISFNPPSANPQIIPATEARNRTVNAYELSSKIPKRCSFSCHSYITSDGEPRVIVFGGACIDEGAWKHYNDVHMLDGTTMEWEEVTMRGTGPSLRRCASSWMVGDSLYVWGGRYEDERTDAVDYNDMWRFDVGAKEWTVIEQVQEPVQRRSATCWTCETKDGTWLFMIGGEIRLLGRNDLRELVAIHRCKISQEQRTVSWESGSIVMCHSFSKAHGLQHSNLYVHYQMFSSSSLCHSGSGFPRLYMFGGVLFDGTDSGRVQMLDFCYSTAEGIELLPLQNCRMTVIYPDAQDSDPGPRIFGTAANGFVATGYASSPVAAPAPNPDEHDTIYHFTGANWPANIFTPSGQRAYIDDPERKPVIYWQKIRGMKLGQRNGSGSAYVNGKFIVIGGGVYKGEYYGDTWVAEVGGEGSVEWPDTQARETSLPTSAPISTSATKNPITLQCNDGGTIETVLPVLMNCEYFNRLFTSSFSDAQNSVQNVPFPEPLMAYVIGVLDGDNNNNLTAFLGFILEVHGTLGILLNPSFVDAMYTIFACAEYLGVPESAWTRLEDEALSLLKHLYHAVVNTPGGGFTEALKHCKEVAANGGMKRLFVHTCYIMKVGSIYSEDNINQTLLF</sequence>
<dbReference type="PANTHER" id="PTHR46093:SF18">
    <property type="entry name" value="FIBRONECTIN TYPE-III DOMAIN-CONTAINING PROTEIN"/>
    <property type="match status" value="1"/>
</dbReference>
<evidence type="ECO:0000256" key="1">
    <source>
        <dbReference type="ARBA" id="ARBA00022441"/>
    </source>
</evidence>
<proteinExistence type="predicted"/>
<dbReference type="Proteomes" id="UP001165085">
    <property type="component" value="Unassembled WGS sequence"/>
</dbReference>
<reference evidence="5" key="1">
    <citation type="journal article" date="2023" name="Commun. Biol.">
        <title>Genome analysis of Parmales, the sister group of diatoms, reveals the evolutionary specialization of diatoms from phago-mixotrophs to photoautotrophs.</title>
        <authorList>
            <person name="Ban H."/>
            <person name="Sato S."/>
            <person name="Yoshikawa S."/>
            <person name="Yamada K."/>
            <person name="Nakamura Y."/>
            <person name="Ichinomiya M."/>
            <person name="Sato N."/>
            <person name="Blanc-Mathieu R."/>
            <person name="Endo H."/>
            <person name="Kuwata A."/>
            <person name="Ogata H."/>
        </authorList>
    </citation>
    <scope>NUCLEOTIDE SEQUENCE [LARGE SCALE GENOMIC DNA]</scope>
    <source>
        <strain evidence="5">NIES 3701</strain>
    </source>
</reference>
<dbReference type="EMBL" id="BRXY01000553">
    <property type="protein sequence ID" value="GMH99695.1"/>
    <property type="molecule type" value="Genomic_DNA"/>
</dbReference>
<keyword evidence="5" id="KW-1185">Reference proteome</keyword>
<evidence type="ECO:0000256" key="3">
    <source>
        <dbReference type="SAM" id="MobiDB-lite"/>
    </source>
</evidence>
<dbReference type="PANTHER" id="PTHR46093">
    <property type="entry name" value="ACYL-COA-BINDING DOMAIN-CONTAINING PROTEIN 5"/>
    <property type="match status" value="1"/>
</dbReference>
<evidence type="ECO:0008006" key="6">
    <source>
        <dbReference type="Google" id="ProtNLM"/>
    </source>
</evidence>
<accession>A0A9W7F2H1</accession>
<evidence type="ECO:0000313" key="5">
    <source>
        <dbReference type="Proteomes" id="UP001165085"/>
    </source>
</evidence>
<dbReference type="OrthoDB" id="10251809at2759"/>
<feature type="region of interest" description="Disordered" evidence="3">
    <location>
        <begin position="1"/>
        <end position="25"/>
    </location>
</feature>
<dbReference type="AlphaFoldDB" id="A0A9W7F2H1"/>
<dbReference type="Gene3D" id="2.120.10.80">
    <property type="entry name" value="Kelch-type beta propeller"/>
    <property type="match status" value="1"/>
</dbReference>
<feature type="compositionally biased region" description="Polar residues" evidence="3">
    <location>
        <begin position="15"/>
        <end position="25"/>
    </location>
</feature>
<dbReference type="SUPFAM" id="SSF117281">
    <property type="entry name" value="Kelch motif"/>
    <property type="match status" value="1"/>
</dbReference>
<name>A0A9W7F2H1_9STRA</name>
<organism evidence="4 5">
    <name type="scientific">Triparma strigata</name>
    <dbReference type="NCBI Taxonomy" id="1606541"/>
    <lineage>
        <taxon>Eukaryota</taxon>
        <taxon>Sar</taxon>
        <taxon>Stramenopiles</taxon>
        <taxon>Ochrophyta</taxon>
        <taxon>Bolidophyceae</taxon>
        <taxon>Parmales</taxon>
        <taxon>Triparmaceae</taxon>
        <taxon>Triparma</taxon>
    </lineage>
</organism>
<dbReference type="InterPro" id="IPR015915">
    <property type="entry name" value="Kelch-typ_b-propeller"/>
</dbReference>
<gene>
    <name evidence="4" type="ORF">TrST_g648</name>
</gene>
<protein>
    <recommendedName>
        <fullName evidence="6">BTB domain-containing protein</fullName>
    </recommendedName>
</protein>
<comment type="caution">
    <text evidence="4">The sequence shown here is derived from an EMBL/GenBank/DDBJ whole genome shotgun (WGS) entry which is preliminary data.</text>
</comment>
<keyword evidence="1" id="KW-0880">Kelch repeat</keyword>
<evidence type="ECO:0000313" key="4">
    <source>
        <dbReference type="EMBL" id="GMH99695.1"/>
    </source>
</evidence>
<dbReference type="Pfam" id="PF24681">
    <property type="entry name" value="Kelch_KLHDC2_KLHL20_DRC7"/>
    <property type="match status" value="1"/>
</dbReference>